<evidence type="ECO:0000256" key="3">
    <source>
        <dbReference type="ARBA" id="ARBA00035804"/>
    </source>
</evidence>
<dbReference type="EC" id="3.1.1.47" evidence="1"/>
<organism evidence="6 7">
    <name type="scientific">Denticeps clupeoides</name>
    <name type="common">denticle herring</name>
    <dbReference type="NCBI Taxonomy" id="299321"/>
    <lineage>
        <taxon>Eukaryota</taxon>
        <taxon>Metazoa</taxon>
        <taxon>Chordata</taxon>
        <taxon>Craniata</taxon>
        <taxon>Vertebrata</taxon>
        <taxon>Euteleostomi</taxon>
        <taxon>Actinopterygii</taxon>
        <taxon>Neopterygii</taxon>
        <taxon>Teleostei</taxon>
        <taxon>Clupei</taxon>
        <taxon>Clupeiformes</taxon>
        <taxon>Denticipitoidei</taxon>
        <taxon>Denticipitidae</taxon>
        <taxon>Denticeps</taxon>
    </lineage>
</organism>
<evidence type="ECO:0000313" key="6">
    <source>
        <dbReference type="Ensembl" id="ENSDCDP00010021505.1"/>
    </source>
</evidence>
<comment type="catalytic activity">
    <reaction evidence="4">
        <text>a 1-O-alkyl-2-acetyl-sn-glycero-3-phosphocholine + H2O = a 1-O-alkyl-sn-glycero-3-phosphocholine + acetate + H(+)</text>
        <dbReference type="Rhea" id="RHEA:17777"/>
        <dbReference type="ChEBI" id="CHEBI:15377"/>
        <dbReference type="ChEBI" id="CHEBI:15378"/>
        <dbReference type="ChEBI" id="CHEBI:30089"/>
        <dbReference type="ChEBI" id="CHEBI:30909"/>
        <dbReference type="ChEBI" id="CHEBI:36707"/>
        <dbReference type="EC" id="3.1.1.47"/>
    </reaction>
    <physiologicalReaction direction="left-to-right" evidence="4">
        <dbReference type="Rhea" id="RHEA:17778"/>
    </physiologicalReaction>
</comment>
<dbReference type="GO" id="GO:0003847">
    <property type="term" value="F:1-alkyl-2-acetylglycerophosphocholine esterase activity"/>
    <property type="evidence" value="ECO:0007669"/>
    <property type="project" value="UniProtKB-EC"/>
</dbReference>
<dbReference type="Pfam" id="PF13472">
    <property type="entry name" value="Lipase_GDSL_2"/>
    <property type="match status" value="1"/>
</dbReference>
<reference evidence="6" key="2">
    <citation type="submission" date="2025-09" db="UniProtKB">
        <authorList>
            <consortium name="Ensembl"/>
        </authorList>
    </citation>
    <scope>IDENTIFICATION</scope>
</reference>
<evidence type="ECO:0000256" key="1">
    <source>
        <dbReference type="ARBA" id="ARBA00013201"/>
    </source>
</evidence>
<dbReference type="InterPro" id="IPR013830">
    <property type="entry name" value="SGNH_hydro"/>
</dbReference>
<comment type="catalytic activity">
    <reaction evidence="3">
        <text>1-O-hexadecyl-2-acetyl-sn-glycero-3-phosphate + H2O = 1-O-hexadecyl-sn-glycero-3-phosphate + acetate + H(+)</text>
        <dbReference type="Rhea" id="RHEA:41704"/>
        <dbReference type="ChEBI" id="CHEBI:15377"/>
        <dbReference type="ChEBI" id="CHEBI:15378"/>
        <dbReference type="ChEBI" id="CHEBI:30089"/>
        <dbReference type="ChEBI" id="CHEBI:77580"/>
        <dbReference type="ChEBI" id="CHEBI:78385"/>
    </reaction>
    <physiologicalReaction direction="left-to-right" evidence="3">
        <dbReference type="Rhea" id="RHEA:41705"/>
    </physiologicalReaction>
</comment>
<dbReference type="Proteomes" id="UP000694580">
    <property type="component" value="Unplaced"/>
</dbReference>
<feature type="domain" description="SGNH hydrolase-type esterase" evidence="5">
    <location>
        <begin position="110"/>
        <end position="230"/>
    </location>
</feature>
<evidence type="ECO:0000256" key="2">
    <source>
        <dbReference type="ARBA" id="ARBA00023721"/>
    </source>
</evidence>
<gene>
    <name evidence="6" type="primary">CPLANE2</name>
</gene>
<dbReference type="SUPFAM" id="SSF52266">
    <property type="entry name" value="SGNH hydrolase"/>
    <property type="match status" value="1"/>
</dbReference>
<reference evidence="6" key="1">
    <citation type="submission" date="2025-08" db="UniProtKB">
        <authorList>
            <consortium name="Ensembl"/>
        </authorList>
    </citation>
    <scope>IDENTIFICATION</scope>
</reference>
<dbReference type="InterPro" id="IPR036514">
    <property type="entry name" value="SGNH_hydro_sf"/>
</dbReference>
<dbReference type="GeneTree" id="ENSGT00940000177074"/>
<evidence type="ECO:0000256" key="4">
    <source>
        <dbReference type="ARBA" id="ARBA00048078"/>
    </source>
</evidence>
<comment type="catalytic activity">
    <reaction evidence="2">
        <text>1-O-hexadecyl-2-acetyl-sn-glycero-3-phosphocholine + H2O = 1-O-hexadecyl-sn-glycero-3-phosphocholine + acetate + H(+)</text>
        <dbReference type="Rhea" id="RHEA:40479"/>
        <dbReference type="ChEBI" id="CHEBI:15377"/>
        <dbReference type="ChEBI" id="CHEBI:15378"/>
        <dbReference type="ChEBI" id="CHEBI:30089"/>
        <dbReference type="ChEBI" id="CHEBI:44811"/>
        <dbReference type="ChEBI" id="CHEBI:64496"/>
    </reaction>
    <physiologicalReaction direction="left-to-right" evidence="2">
        <dbReference type="Rhea" id="RHEA:40480"/>
    </physiologicalReaction>
</comment>
<sequence>MPRKGCRSEAAKRRWRRLDLADPQSWPTDGTQQVYKLELVKVFLFCRGTGFRHRVREWPTSRVTGRRHRLVIPAGMPEEKFALLVGDSHLRAIVDGFVAMPEGGLSFGVMATPGATADELRREVLNAVLPRNPEVVCVLAPSNNLSARKSVGESGVDFRRLLTTLCGLWHNVVVLDFPPRLTVAEADQDRLRWEYARVAAEEGVPYLPVVEHFPRTSLNLWCRDGIHLSDSAGMKVLAWLLWDAVSSRLQAPAAPSPPRVASPMVQTVVTPPRVVRRSSPKVVVVGKARLPCASDPFEWTLARRGQKVIVCPISLNPVWFSPSLLEQMNKFTDALSDEKVI</sequence>
<dbReference type="AlphaFoldDB" id="A0AAY4BKR1"/>
<keyword evidence="7" id="KW-1185">Reference proteome</keyword>
<dbReference type="Gene3D" id="3.40.50.1110">
    <property type="entry name" value="SGNH hydrolase"/>
    <property type="match status" value="1"/>
</dbReference>
<accession>A0AAY4BKR1</accession>
<evidence type="ECO:0000313" key="7">
    <source>
        <dbReference type="Proteomes" id="UP000694580"/>
    </source>
</evidence>
<dbReference type="Ensembl" id="ENSDCDT00010023612.1">
    <property type="protein sequence ID" value="ENSDCDP00010021505.1"/>
    <property type="gene ID" value="ENSDCDG00010010554.1"/>
</dbReference>
<proteinExistence type="predicted"/>
<protein>
    <recommendedName>
        <fullName evidence="1">1-alkyl-2-acetylglycerophosphocholine esterase</fullName>
        <ecNumber evidence="1">3.1.1.47</ecNumber>
    </recommendedName>
</protein>
<evidence type="ECO:0000259" key="5">
    <source>
        <dbReference type="Pfam" id="PF13472"/>
    </source>
</evidence>
<name>A0AAY4BKR1_9TELE</name>